<dbReference type="AlphaFoldDB" id="M5DWD0"/>
<evidence type="ECO:0000313" key="2">
    <source>
        <dbReference type="Proteomes" id="UP000011866"/>
    </source>
</evidence>
<dbReference type="EMBL" id="HF680312">
    <property type="protein sequence ID" value="CCU73563.1"/>
    <property type="molecule type" value="Genomic_DNA"/>
</dbReference>
<protein>
    <submittedName>
        <fullName evidence="1">Uncharacterized protein</fullName>
    </submittedName>
</protein>
<name>M5DWD0_9GAMM</name>
<dbReference type="Proteomes" id="UP000011866">
    <property type="component" value="Chromosome"/>
</dbReference>
<accession>M5DWD0</accession>
<evidence type="ECO:0000313" key="1">
    <source>
        <dbReference type="EMBL" id="CCU73563.1"/>
    </source>
</evidence>
<reference evidence="1 2" key="1">
    <citation type="journal article" date="2013" name="Genome Announc.">
        <title>Genome Sequence of Thalassolituus oleivorans MIL-1 (DSM 14913T).</title>
        <authorList>
            <person name="Golyshin P.N."/>
            <person name="Werner J."/>
            <person name="Chernikova T.N."/>
            <person name="Tran H."/>
            <person name="Ferrer M."/>
            <person name="Yakimov M.M."/>
            <person name="Teeling H."/>
            <person name="Golyshina O.V."/>
        </authorList>
    </citation>
    <scope>NUCLEOTIDE SEQUENCE [LARGE SCALE GENOMIC DNA]</scope>
    <source>
        <strain evidence="1 2">MIL-1</strain>
    </source>
</reference>
<sequence length="47" mass="5118">MLVNPIGMTAPWQESDNMIAVCLQTNDKVLRNPDPIAPSQPTHAQAC</sequence>
<proteinExistence type="predicted"/>
<dbReference type="HOGENOM" id="CLU_3174215_0_0_6"/>
<gene>
    <name evidence="1" type="ORF">TOL_3167</name>
</gene>
<dbReference type="KEGG" id="tol:TOL_3167"/>
<keyword evidence="2" id="KW-1185">Reference proteome</keyword>
<organism evidence="1 2">
    <name type="scientific">Thalassolituus oleivorans MIL-1</name>
    <dbReference type="NCBI Taxonomy" id="1298593"/>
    <lineage>
        <taxon>Bacteria</taxon>
        <taxon>Pseudomonadati</taxon>
        <taxon>Pseudomonadota</taxon>
        <taxon>Gammaproteobacteria</taxon>
        <taxon>Oceanospirillales</taxon>
        <taxon>Oceanospirillaceae</taxon>
        <taxon>Thalassolituus</taxon>
    </lineage>
</organism>